<gene>
    <name evidence="5" type="ORF">QJS04_geneDACA004764</name>
</gene>
<dbReference type="NCBIfam" id="TIGR00756">
    <property type="entry name" value="PPR"/>
    <property type="match status" value="3"/>
</dbReference>
<feature type="repeat" description="PPR" evidence="3">
    <location>
        <begin position="4"/>
        <end position="38"/>
    </location>
</feature>
<sequence>MRPNAGTYGAVLEAFDREGKEDEGRALVEEMKSKGFVPEENSERLQQMREQFHEFRDAAMRIFSRRSSQSKFTNTTASFDWSSDEDDNNEETKRNPKVVDKSKLPPPYNPFNKKNHDDDALEEEPSDLQEVFHKMRTEGLVPNAVKMFDGLSKDGLTHEALELFSVIKDKGNMPDVVAHTAVIEAYSNSPGHSKQALRSYQRMLASGVLPNAYTYSVLIRGLARDGKLAEARKYVLEMMGRGMRPNVGTYVAVFEAFVREGKEDEGRKLLEEMKGKGFVAEEKSVREQLRKHAHAFRGAVMSILFG</sequence>
<comment type="caution">
    <text evidence="5">The sequence shown here is derived from an EMBL/GenBank/DDBJ whole genome shotgun (WGS) entry which is preliminary data.</text>
</comment>
<feature type="region of interest" description="Disordered" evidence="4">
    <location>
        <begin position="76"/>
        <end position="124"/>
    </location>
</feature>
<dbReference type="EMBL" id="JAUJYN010000001">
    <property type="protein sequence ID" value="KAK1280937.1"/>
    <property type="molecule type" value="Genomic_DNA"/>
</dbReference>
<accession>A0AAV9BX31</accession>
<dbReference type="Proteomes" id="UP001179952">
    <property type="component" value="Unassembled WGS sequence"/>
</dbReference>
<protein>
    <recommendedName>
        <fullName evidence="7">Pentatricopeptide repeat-containing protein</fullName>
    </recommendedName>
</protein>
<feature type="repeat" description="PPR" evidence="3">
    <location>
        <begin position="246"/>
        <end position="280"/>
    </location>
</feature>
<evidence type="ECO:0008006" key="7">
    <source>
        <dbReference type="Google" id="ProtNLM"/>
    </source>
</evidence>
<dbReference type="PANTHER" id="PTHR47941">
    <property type="entry name" value="PENTATRICOPEPTIDE REPEAT-CONTAINING PROTEIN 3, MITOCHONDRIAL"/>
    <property type="match status" value="1"/>
</dbReference>
<dbReference type="Pfam" id="PF13041">
    <property type="entry name" value="PPR_2"/>
    <property type="match status" value="1"/>
</dbReference>
<feature type="repeat" description="PPR" evidence="3">
    <location>
        <begin position="175"/>
        <end position="210"/>
    </location>
</feature>
<dbReference type="InterPro" id="IPR002885">
    <property type="entry name" value="PPR_rpt"/>
</dbReference>
<dbReference type="PROSITE" id="PS51375">
    <property type="entry name" value="PPR"/>
    <property type="match status" value="4"/>
</dbReference>
<evidence type="ECO:0000256" key="2">
    <source>
        <dbReference type="ARBA" id="ARBA00022737"/>
    </source>
</evidence>
<dbReference type="InterPro" id="IPR011990">
    <property type="entry name" value="TPR-like_helical_dom_sf"/>
</dbReference>
<evidence type="ECO:0000256" key="3">
    <source>
        <dbReference type="PROSITE-ProRule" id="PRU00708"/>
    </source>
</evidence>
<organism evidence="5 6">
    <name type="scientific">Acorus gramineus</name>
    <name type="common">Dwarf sweet flag</name>
    <dbReference type="NCBI Taxonomy" id="55184"/>
    <lineage>
        <taxon>Eukaryota</taxon>
        <taxon>Viridiplantae</taxon>
        <taxon>Streptophyta</taxon>
        <taxon>Embryophyta</taxon>
        <taxon>Tracheophyta</taxon>
        <taxon>Spermatophyta</taxon>
        <taxon>Magnoliopsida</taxon>
        <taxon>Liliopsida</taxon>
        <taxon>Acoraceae</taxon>
        <taxon>Acorus</taxon>
    </lineage>
</organism>
<evidence type="ECO:0000313" key="6">
    <source>
        <dbReference type="Proteomes" id="UP001179952"/>
    </source>
</evidence>
<keyword evidence="6" id="KW-1185">Reference proteome</keyword>
<reference evidence="5" key="1">
    <citation type="journal article" date="2023" name="Nat. Commun.">
        <title>Diploid and tetraploid genomes of Acorus and the evolution of monocots.</title>
        <authorList>
            <person name="Ma L."/>
            <person name="Liu K.W."/>
            <person name="Li Z."/>
            <person name="Hsiao Y.Y."/>
            <person name="Qi Y."/>
            <person name="Fu T."/>
            <person name="Tang G.D."/>
            <person name="Zhang D."/>
            <person name="Sun W.H."/>
            <person name="Liu D.K."/>
            <person name="Li Y."/>
            <person name="Chen G.Z."/>
            <person name="Liu X.D."/>
            <person name="Liao X.Y."/>
            <person name="Jiang Y.T."/>
            <person name="Yu X."/>
            <person name="Hao Y."/>
            <person name="Huang J."/>
            <person name="Zhao X.W."/>
            <person name="Ke S."/>
            <person name="Chen Y.Y."/>
            <person name="Wu W.L."/>
            <person name="Hsu J.L."/>
            <person name="Lin Y.F."/>
            <person name="Huang M.D."/>
            <person name="Li C.Y."/>
            <person name="Huang L."/>
            <person name="Wang Z.W."/>
            <person name="Zhao X."/>
            <person name="Zhong W.Y."/>
            <person name="Peng D.H."/>
            <person name="Ahmad S."/>
            <person name="Lan S."/>
            <person name="Zhang J.S."/>
            <person name="Tsai W.C."/>
            <person name="Van de Peer Y."/>
            <person name="Liu Z.J."/>
        </authorList>
    </citation>
    <scope>NUCLEOTIDE SEQUENCE</scope>
    <source>
        <strain evidence="5">SCP</strain>
    </source>
</reference>
<dbReference type="Pfam" id="PF01535">
    <property type="entry name" value="PPR"/>
    <property type="match status" value="3"/>
</dbReference>
<name>A0AAV9BX31_ACOGR</name>
<dbReference type="Gene3D" id="1.25.40.10">
    <property type="entry name" value="Tetratricopeptide repeat domain"/>
    <property type="match status" value="2"/>
</dbReference>
<reference evidence="5" key="2">
    <citation type="submission" date="2023-06" db="EMBL/GenBank/DDBJ databases">
        <authorList>
            <person name="Ma L."/>
            <person name="Liu K.-W."/>
            <person name="Li Z."/>
            <person name="Hsiao Y.-Y."/>
            <person name="Qi Y."/>
            <person name="Fu T."/>
            <person name="Tang G."/>
            <person name="Zhang D."/>
            <person name="Sun W.-H."/>
            <person name="Liu D.-K."/>
            <person name="Li Y."/>
            <person name="Chen G.-Z."/>
            <person name="Liu X.-D."/>
            <person name="Liao X.-Y."/>
            <person name="Jiang Y.-T."/>
            <person name="Yu X."/>
            <person name="Hao Y."/>
            <person name="Huang J."/>
            <person name="Zhao X.-W."/>
            <person name="Ke S."/>
            <person name="Chen Y.-Y."/>
            <person name="Wu W.-L."/>
            <person name="Hsu J.-L."/>
            <person name="Lin Y.-F."/>
            <person name="Huang M.-D."/>
            <person name="Li C.-Y."/>
            <person name="Huang L."/>
            <person name="Wang Z.-W."/>
            <person name="Zhao X."/>
            <person name="Zhong W.-Y."/>
            <person name="Peng D.-H."/>
            <person name="Ahmad S."/>
            <person name="Lan S."/>
            <person name="Zhang J.-S."/>
            <person name="Tsai W.-C."/>
            <person name="Van De Peer Y."/>
            <person name="Liu Z.-J."/>
        </authorList>
    </citation>
    <scope>NUCLEOTIDE SEQUENCE</scope>
    <source>
        <strain evidence="5">SCP</strain>
        <tissue evidence="5">Leaves</tissue>
    </source>
</reference>
<feature type="compositionally biased region" description="Basic and acidic residues" evidence="4">
    <location>
        <begin position="90"/>
        <end position="103"/>
    </location>
</feature>
<keyword evidence="2" id="KW-0677">Repeat</keyword>
<evidence type="ECO:0000256" key="1">
    <source>
        <dbReference type="ARBA" id="ARBA00007626"/>
    </source>
</evidence>
<comment type="similarity">
    <text evidence="1">Belongs to the PPR family. P subfamily.</text>
</comment>
<dbReference type="AlphaFoldDB" id="A0AAV9BX31"/>
<proteinExistence type="inferred from homology"/>
<evidence type="ECO:0000256" key="4">
    <source>
        <dbReference type="SAM" id="MobiDB-lite"/>
    </source>
</evidence>
<feature type="repeat" description="PPR" evidence="3">
    <location>
        <begin position="211"/>
        <end position="245"/>
    </location>
</feature>
<evidence type="ECO:0000313" key="5">
    <source>
        <dbReference type="EMBL" id="KAK1280937.1"/>
    </source>
</evidence>